<evidence type="ECO:0000313" key="1">
    <source>
        <dbReference type="EMBL" id="KKN09603.1"/>
    </source>
</evidence>
<dbReference type="AlphaFoldDB" id="A0A0F9QWS7"/>
<protein>
    <submittedName>
        <fullName evidence="1">Uncharacterized protein</fullName>
    </submittedName>
</protein>
<sequence>MNFIYKDKKIIKKTKNYLGLITTIKNREVLCLMINNGFKCRALGSEKDIPNLKYFTVTDLLFSSQ</sequence>
<reference evidence="1" key="1">
    <citation type="journal article" date="2015" name="Nature">
        <title>Complex archaea that bridge the gap between prokaryotes and eukaryotes.</title>
        <authorList>
            <person name="Spang A."/>
            <person name="Saw J.H."/>
            <person name="Jorgensen S.L."/>
            <person name="Zaremba-Niedzwiedzka K."/>
            <person name="Martijn J."/>
            <person name="Lind A.E."/>
            <person name="van Eijk R."/>
            <person name="Schleper C."/>
            <person name="Guy L."/>
            <person name="Ettema T.J."/>
        </authorList>
    </citation>
    <scope>NUCLEOTIDE SEQUENCE</scope>
</reference>
<comment type="caution">
    <text evidence="1">The sequence shown here is derived from an EMBL/GenBank/DDBJ whole genome shotgun (WGS) entry which is preliminary data.</text>
</comment>
<organism evidence="1">
    <name type="scientific">marine sediment metagenome</name>
    <dbReference type="NCBI Taxonomy" id="412755"/>
    <lineage>
        <taxon>unclassified sequences</taxon>
        <taxon>metagenomes</taxon>
        <taxon>ecological metagenomes</taxon>
    </lineage>
</organism>
<accession>A0A0F9QWS7</accession>
<dbReference type="EMBL" id="LAZR01004328">
    <property type="protein sequence ID" value="KKN09603.1"/>
    <property type="molecule type" value="Genomic_DNA"/>
</dbReference>
<name>A0A0F9QWS7_9ZZZZ</name>
<gene>
    <name evidence="1" type="ORF">LCGC14_1044950</name>
</gene>
<proteinExistence type="predicted"/>